<protein>
    <recommendedName>
        <fullName evidence="9">Major facilitator superfamily (MFS) profile domain-containing protein</fullName>
    </recommendedName>
</protein>
<gene>
    <name evidence="10" type="ORF">AARE701A_LOCUS16298</name>
</gene>
<keyword evidence="11" id="KW-1185">Reference proteome</keyword>
<dbReference type="FunFam" id="1.20.1250.20:FF:000043">
    <property type="entry name" value="sugar transporter ERD6-like 6"/>
    <property type="match status" value="1"/>
</dbReference>
<evidence type="ECO:0000256" key="8">
    <source>
        <dbReference type="SAM" id="Phobius"/>
    </source>
</evidence>
<evidence type="ECO:0000313" key="11">
    <source>
        <dbReference type="Proteomes" id="UP000682877"/>
    </source>
</evidence>
<evidence type="ECO:0000313" key="10">
    <source>
        <dbReference type="EMBL" id="CAE6124291.1"/>
    </source>
</evidence>
<dbReference type="PROSITE" id="PS00216">
    <property type="entry name" value="SUGAR_TRANSPORT_1"/>
    <property type="match status" value="1"/>
</dbReference>
<proteinExistence type="inferred from homology"/>
<feature type="transmembrane region" description="Helical" evidence="8">
    <location>
        <begin position="331"/>
        <end position="353"/>
    </location>
</feature>
<keyword evidence="3" id="KW-0813">Transport</keyword>
<dbReference type="PRINTS" id="PR00171">
    <property type="entry name" value="SUGRTRNSPORT"/>
</dbReference>
<feature type="transmembrane region" description="Helical" evidence="8">
    <location>
        <begin position="568"/>
        <end position="589"/>
    </location>
</feature>
<dbReference type="Pfam" id="PF00083">
    <property type="entry name" value="Sugar_tr"/>
    <property type="match status" value="2"/>
</dbReference>
<evidence type="ECO:0000256" key="7">
    <source>
        <dbReference type="ARBA" id="ARBA00023136"/>
    </source>
</evidence>
<dbReference type="GO" id="GO:0016020">
    <property type="term" value="C:membrane"/>
    <property type="evidence" value="ECO:0007669"/>
    <property type="project" value="UniProtKB-SubCell"/>
</dbReference>
<keyword evidence="4" id="KW-0762">Sugar transport</keyword>
<evidence type="ECO:0000256" key="3">
    <source>
        <dbReference type="ARBA" id="ARBA00022448"/>
    </source>
</evidence>
<dbReference type="InterPro" id="IPR044775">
    <property type="entry name" value="MFS_ERD6/Tret1-like"/>
</dbReference>
<dbReference type="PANTHER" id="PTHR48021:SF61">
    <property type="entry name" value="SUGAR TRANSPORTER ERD6-LIKE 17-RELATED"/>
    <property type="match status" value="1"/>
</dbReference>
<evidence type="ECO:0000256" key="4">
    <source>
        <dbReference type="ARBA" id="ARBA00022597"/>
    </source>
</evidence>
<reference evidence="10" key="1">
    <citation type="submission" date="2021-01" db="EMBL/GenBank/DDBJ databases">
        <authorList>
            <person name="Bezrukov I."/>
        </authorList>
    </citation>
    <scope>NUCLEOTIDE SEQUENCE</scope>
</reference>
<dbReference type="Gene3D" id="1.20.1250.20">
    <property type="entry name" value="MFS general substrate transporter like domains"/>
    <property type="match status" value="4"/>
</dbReference>
<dbReference type="InterPro" id="IPR050549">
    <property type="entry name" value="MFS_Trehalose_Transporter"/>
</dbReference>
<feature type="transmembrane region" description="Helical" evidence="8">
    <location>
        <begin position="512"/>
        <end position="532"/>
    </location>
</feature>
<dbReference type="AlphaFoldDB" id="A0A8S2ANI4"/>
<dbReference type="InterPro" id="IPR036259">
    <property type="entry name" value="MFS_trans_sf"/>
</dbReference>
<comment type="subcellular location">
    <subcellularLocation>
        <location evidence="1">Membrane</location>
        <topology evidence="1">Multi-pass membrane protein</topology>
    </subcellularLocation>
</comment>
<dbReference type="GO" id="GO:0051119">
    <property type="term" value="F:sugar transmembrane transporter activity"/>
    <property type="evidence" value="ECO:0007669"/>
    <property type="project" value="InterPro"/>
</dbReference>
<feature type="transmembrane region" description="Helical" evidence="8">
    <location>
        <begin position="470"/>
        <end position="492"/>
    </location>
</feature>
<dbReference type="InterPro" id="IPR005828">
    <property type="entry name" value="MFS_sugar_transport-like"/>
</dbReference>
<dbReference type="PROSITE" id="PS50850">
    <property type="entry name" value="MFS"/>
    <property type="match status" value="1"/>
</dbReference>
<comment type="similarity">
    <text evidence="2">Belongs to the major facilitator superfamily. Sugar transporter (TC 2.A.1.1) family.</text>
</comment>
<dbReference type="CDD" id="cd17358">
    <property type="entry name" value="MFS_GLUT6_8_Class3_like"/>
    <property type="match status" value="1"/>
</dbReference>
<keyword evidence="7 8" id="KW-0472">Membrane</keyword>
<name>A0A8S2ANI4_ARAAE</name>
<feature type="transmembrane region" description="Helical" evidence="8">
    <location>
        <begin position="28"/>
        <end position="49"/>
    </location>
</feature>
<dbReference type="SUPFAM" id="SSF103473">
    <property type="entry name" value="MFS general substrate transporter"/>
    <property type="match status" value="2"/>
</dbReference>
<feature type="transmembrane region" description="Helical" evidence="8">
    <location>
        <begin position="131"/>
        <end position="149"/>
    </location>
</feature>
<feature type="transmembrane region" description="Helical" evidence="8">
    <location>
        <begin position="656"/>
        <end position="676"/>
    </location>
</feature>
<organism evidence="10 11">
    <name type="scientific">Arabidopsis arenosa</name>
    <name type="common">Sand rock-cress</name>
    <name type="synonym">Cardaminopsis arenosa</name>
    <dbReference type="NCBI Taxonomy" id="38785"/>
    <lineage>
        <taxon>Eukaryota</taxon>
        <taxon>Viridiplantae</taxon>
        <taxon>Streptophyta</taxon>
        <taxon>Embryophyta</taxon>
        <taxon>Tracheophyta</taxon>
        <taxon>Spermatophyta</taxon>
        <taxon>Magnoliopsida</taxon>
        <taxon>eudicotyledons</taxon>
        <taxon>Gunneridae</taxon>
        <taxon>Pentapetalae</taxon>
        <taxon>rosids</taxon>
        <taxon>malvids</taxon>
        <taxon>Brassicales</taxon>
        <taxon>Brassicaceae</taxon>
        <taxon>Camelineae</taxon>
        <taxon>Arabidopsis</taxon>
    </lineage>
</organism>
<dbReference type="InterPro" id="IPR005829">
    <property type="entry name" value="Sugar_transporter_CS"/>
</dbReference>
<accession>A0A8S2ANI4</accession>
<feature type="transmembrane region" description="Helical" evidence="8">
    <location>
        <begin position="101"/>
        <end position="119"/>
    </location>
</feature>
<evidence type="ECO:0000256" key="5">
    <source>
        <dbReference type="ARBA" id="ARBA00022692"/>
    </source>
</evidence>
<dbReference type="EMBL" id="LR999456">
    <property type="protein sequence ID" value="CAE6124291.1"/>
    <property type="molecule type" value="Genomic_DNA"/>
</dbReference>
<evidence type="ECO:0000256" key="6">
    <source>
        <dbReference type="ARBA" id="ARBA00022989"/>
    </source>
</evidence>
<dbReference type="Proteomes" id="UP000682877">
    <property type="component" value="Chromosome 6"/>
</dbReference>
<feature type="transmembrane region" description="Helical" evidence="8">
    <location>
        <begin position="365"/>
        <end position="388"/>
    </location>
</feature>
<feature type="transmembrane region" description="Helical" evidence="8">
    <location>
        <begin position="267"/>
        <end position="292"/>
    </location>
</feature>
<feature type="transmembrane region" description="Helical" evidence="8">
    <location>
        <begin position="69"/>
        <end position="89"/>
    </location>
</feature>
<evidence type="ECO:0000256" key="2">
    <source>
        <dbReference type="ARBA" id="ARBA00010992"/>
    </source>
</evidence>
<keyword evidence="6 8" id="KW-1133">Transmembrane helix</keyword>
<feature type="transmembrane region" description="Helical" evidence="8">
    <location>
        <begin position="400"/>
        <end position="420"/>
    </location>
</feature>
<dbReference type="PANTHER" id="PTHR48021">
    <property type="match status" value="1"/>
</dbReference>
<evidence type="ECO:0000256" key="1">
    <source>
        <dbReference type="ARBA" id="ARBA00004141"/>
    </source>
</evidence>
<feature type="transmembrane region" description="Helical" evidence="8">
    <location>
        <begin position="539"/>
        <end position="562"/>
    </location>
</feature>
<feature type="domain" description="Major facilitator superfamily (MFS) profile" evidence="9">
    <location>
        <begin position="36"/>
        <end position="452"/>
    </location>
</feature>
<feature type="transmembrane region" description="Helical" evidence="8">
    <location>
        <begin position="298"/>
        <end position="324"/>
    </location>
</feature>
<dbReference type="InterPro" id="IPR003663">
    <property type="entry name" value="Sugar/inositol_transpt"/>
</dbReference>
<evidence type="ECO:0000259" key="9">
    <source>
        <dbReference type="PROSITE" id="PS50850"/>
    </source>
</evidence>
<feature type="transmembrane region" description="Helical" evidence="8">
    <location>
        <begin position="188"/>
        <end position="205"/>
    </location>
</feature>
<dbReference type="InterPro" id="IPR020846">
    <property type="entry name" value="MFS_dom"/>
</dbReference>
<sequence>MMVVEEERSIEEGLLQLKNQNDDSECRITACVIFSTFVAVCGSSFSSGVATGYISGAETGVVKDLNLSIAQFSAFGSFATLGAAIGALFSGKMAMVIGRRGTMWVSDILCITGWLSIAFAEEVVLLNFGRITSGIGFGLTSYVVPVYIAEITPKHVRGTFTFSNQLLQNAGLAMIYFCGNFINWRTLALFGALPCFIQVIGLFFVPESPRWLAKVGTDKELENSLLRLRGRDADISREASEIQVMTKLVENDSKSSISDLFQRKYRYTLVVGIGLMLIQQFSGSAAVISYASTIFRKAGFSVAIGTTMLGIFVIPKAMIGLILVDKWGRRPLLLTSAFGMSMTCMLLGVAFTLQKMQLLSELTPVLTFICVMLYIATYAIGLGGLPWVIMSEIFPINIKVTAGSIVTLVSFSSSSIVTYAFNFLFEWSTQEIVSYQLSLHACVKMMVVEKERSIEERLLQHKNQNDDSDCRITACVILSTFVAVCGSFSFGVSLGYTSGAEIGIMKDLGLTSAQFSAFASFSTLGAAIGALFSGKMAIIIGWFSIAFAKLLQNSGLAMVYFSGNFLNWRTLALLGALPCFIQVIGLFFVPESPRWLAKVGKDKELENSLLRLRGRDADISREASDIQVGIGLMLIQQFSGSSAVLSYASCTILRKAGFSVTIGSTLLGLFMVSIFGCRMTHL</sequence>
<keyword evidence="5 8" id="KW-0812">Transmembrane</keyword>